<dbReference type="EMBL" id="VUMD01000036">
    <property type="protein sequence ID" value="MSS38683.1"/>
    <property type="molecule type" value="Genomic_DNA"/>
</dbReference>
<evidence type="ECO:0000256" key="1">
    <source>
        <dbReference type="ARBA" id="ARBA00022737"/>
    </source>
</evidence>
<feature type="repeat" description="Cell wall-binding" evidence="2">
    <location>
        <begin position="205"/>
        <end position="224"/>
    </location>
</feature>
<dbReference type="Pfam" id="PF19127">
    <property type="entry name" value="Choline_bind_3"/>
    <property type="match status" value="1"/>
</dbReference>
<accession>A0A7X2NQK7</accession>
<dbReference type="Gene3D" id="2.10.270.10">
    <property type="entry name" value="Cholin Binding"/>
    <property type="match status" value="2"/>
</dbReference>
<evidence type="ECO:0000313" key="5">
    <source>
        <dbReference type="Proteomes" id="UP000429958"/>
    </source>
</evidence>
<keyword evidence="5" id="KW-1185">Reference proteome</keyword>
<comment type="caution">
    <text evidence="4">The sequence shown here is derived from an EMBL/GenBank/DDBJ whole genome shotgun (WGS) entry which is preliminary data.</text>
</comment>
<dbReference type="AlphaFoldDB" id="A0A7X2NQK7"/>
<dbReference type="Pfam" id="PF01473">
    <property type="entry name" value="Choline_bind_1"/>
    <property type="match status" value="2"/>
</dbReference>
<dbReference type="InterPro" id="IPR018337">
    <property type="entry name" value="Cell_wall/Cho-bd_repeat"/>
</dbReference>
<feature type="chain" id="PRO_5039182376" evidence="3">
    <location>
        <begin position="21"/>
        <end position="404"/>
    </location>
</feature>
<name>A0A7X2NQK7_9CLOT</name>
<proteinExistence type="predicted"/>
<organism evidence="4 5">
    <name type="scientific">Clostridium porci</name>
    <dbReference type="NCBI Taxonomy" id="2605778"/>
    <lineage>
        <taxon>Bacteria</taxon>
        <taxon>Bacillati</taxon>
        <taxon>Bacillota</taxon>
        <taxon>Clostridia</taxon>
        <taxon>Eubacteriales</taxon>
        <taxon>Clostridiaceae</taxon>
        <taxon>Clostridium</taxon>
    </lineage>
</organism>
<keyword evidence="3" id="KW-0732">Signal</keyword>
<dbReference type="Proteomes" id="UP000429958">
    <property type="component" value="Unassembled WGS sequence"/>
</dbReference>
<dbReference type="SUPFAM" id="SSF69360">
    <property type="entry name" value="Cell wall binding repeat"/>
    <property type="match status" value="2"/>
</dbReference>
<feature type="signal peptide" evidence="3">
    <location>
        <begin position="1"/>
        <end position="20"/>
    </location>
</feature>
<evidence type="ECO:0000256" key="2">
    <source>
        <dbReference type="PROSITE-ProRule" id="PRU00591"/>
    </source>
</evidence>
<gene>
    <name evidence="4" type="ORF">FYJ39_19810</name>
</gene>
<dbReference type="RefSeq" id="WP_154474059.1">
    <property type="nucleotide sequence ID" value="NZ_VUMD01000036.1"/>
</dbReference>
<reference evidence="4 5" key="1">
    <citation type="submission" date="2019-08" db="EMBL/GenBank/DDBJ databases">
        <title>In-depth cultivation of the pig gut microbiome towards novel bacterial diversity and tailored functional studies.</title>
        <authorList>
            <person name="Wylensek D."/>
            <person name="Hitch T.C.A."/>
            <person name="Clavel T."/>
        </authorList>
    </citation>
    <scope>NUCLEOTIDE SEQUENCE [LARGE SCALE GENOMIC DNA]</scope>
    <source>
        <strain evidence="4 5">WCA-389-WT-23D1</strain>
    </source>
</reference>
<sequence>MCKKKLVKKLLIVSMPVVMALSTGSLVYANTQALPNGTITSQNGAKYLTDTTGEKYSGWFIDSKEDWYYFNESDKAMKTGWHHDDKDGYWYYLNLSDGKMVTGWQAIDGKEYFFQPVRDMGNYHFNNEQERWLYSVNSKVPYGAMYVSTTTPDGSKVDNTGAKVITETTSQIVHDNSSSVTNTVKDGWVSENGSWHYYENGTLAKNKWLNLAGKWYYVLSDGSMVSNTWKEIDGKSYCFGSDGAIYVNTTTPDGSKVDGNGVKINTTNISIDYSQYVGTYGVKDFANSSDVGIHGTGVLEIIKIADNKIYGTFYEHSDVADSGCEIDFSSGVPIDGNVFVVKGKDYYRKWDEDYYTRADYSVKFQLDIIDGRPIIEGIEWIGGLDYFGTDTYNWGIDTYYKVLN</sequence>
<protein>
    <submittedName>
        <fullName evidence="4">Uncharacterized protein</fullName>
    </submittedName>
</protein>
<evidence type="ECO:0000256" key="3">
    <source>
        <dbReference type="SAM" id="SignalP"/>
    </source>
</evidence>
<keyword evidence="1" id="KW-0677">Repeat</keyword>
<evidence type="ECO:0000313" key="4">
    <source>
        <dbReference type="EMBL" id="MSS38683.1"/>
    </source>
</evidence>
<dbReference type="PROSITE" id="PS51170">
    <property type="entry name" value="CW"/>
    <property type="match status" value="1"/>
</dbReference>
<dbReference type="Pfam" id="PF19085">
    <property type="entry name" value="Choline_bind_2"/>
    <property type="match status" value="1"/>
</dbReference>